<accession>A0A9Q8YAI3</accession>
<evidence type="ECO:0000256" key="2">
    <source>
        <dbReference type="ARBA" id="ARBA00023125"/>
    </source>
</evidence>
<feature type="domain" description="HTH hxlR-type" evidence="5">
    <location>
        <begin position="17"/>
        <end position="115"/>
    </location>
</feature>
<dbReference type="EMBL" id="CP098807">
    <property type="protein sequence ID" value="USJ24044.1"/>
    <property type="molecule type" value="Genomic_DNA"/>
</dbReference>
<keyword evidence="3" id="KW-0804">Transcription</keyword>
<keyword evidence="2" id="KW-0238">DNA-binding</keyword>
<reference evidence="6" key="1">
    <citation type="submission" date="2022-06" db="EMBL/GenBank/DDBJ databases">
        <title>Physiological and biochemical characterization and genomic elucidation of a strain of the genus Ensifer adhaerens M8 that combines arsenic oxidation and chromium reduction.</title>
        <authorList>
            <person name="Li X."/>
            <person name="Yu c."/>
        </authorList>
    </citation>
    <scope>NUCLEOTIDE SEQUENCE</scope>
    <source>
        <strain evidence="6">M8</strain>
    </source>
</reference>
<dbReference type="Gene3D" id="1.10.10.10">
    <property type="entry name" value="Winged helix-like DNA-binding domain superfamily/Winged helix DNA-binding domain"/>
    <property type="match status" value="1"/>
</dbReference>
<organism evidence="6 8">
    <name type="scientific">Ensifer adhaerens</name>
    <name type="common">Sinorhizobium morelense</name>
    <dbReference type="NCBI Taxonomy" id="106592"/>
    <lineage>
        <taxon>Bacteria</taxon>
        <taxon>Pseudomonadati</taxon>
        <taxon>Pseudomonadota</taxon>
        <taxon>Alphaproteobacteria</taxon>
        <taxon>Hyphomicrobiales</taxon>
        <taxon>Rhizobiaceae</taxon>
        <taxon>Sinorhizobium/Ensifer group</taxon>
        <taxon>Ensifer</taxon>
    </lineage>
</organism>
<evidence type="ECO:0000313" key="8">
    <source>
        <dbReference type="Proteomes" id="UP001055460"/>
    </source>
</evidence>
<protein>
    <submittedName>
        <fullName evidence="7">Helix-turn-helix domain-containing protein</fullName>
    </submittedName>
    <submittedName>
        <fullName evidence="6">Helix-turn-helix transcriptional regulator</fullName>
    </submittedName>
</protein>
<dbReference type="GeneID" id="29518746"/>
<evidence type="ECO:0000256" key="1">
    <source>
        <dbReference type="ARBA" id="ARBA00023015"/>
    </source>
</evidence>
<dbReference type="InterPro" id="IPR036390">
    <property type="entry name" value="WH_DNA-bd_sf"/>
</dbReference>
<gene>
    <name evidence="6" type="ORF">NE863_03370</name>
    <name evidence="7" type="ORF">P4B07_03580</name>
</gene>
<dbReference type="InterPro" id="IPR036388">
    <property type="entry name" value="WH-like_DNA-bd_sf"/>
</dbReference>
<feature type="region of interest" description="Disordered" evidence="4">
    <location>
        <begin position="122"/>
        <end position="143"/>
    </location>
</feature>
<evidence type="ECO:0000259" key="5">
    <source>
        <dbReference type="PROSITE" id="PS51118"/>
    </source>
</evidence>
<evidence type="ECO:0000256" key="3">
    <source>
        <dbReference type="ARBA" id="ARBA00023163"/>
    </source>
</evidence>
<sequence length="143" mass="15419">MSLKIRKNRAAALPPNCPVGECMVLLGGAWTPNILWSLSAGPRRFSELRIDVPGISAKVLSTRLKELEEKGAVERRIMPTSPPSVEYSLSELGAEFIPAIHAIVEVGYRLKQRRGVEVVRKETAAAPVPVTTSAPSGSAPHAR</sequence>
<evidence type="ECO:0000256" key="4">
    <source>
        <dbReference type="SAM" id="MobiDB-lite"/>
    </source>
</evidence>
<dbReference type="Proteomes" id="UP001214094">
    <property type="component" value="Chromosome"/>
</dbReference>
<dbReference type="Pfam" id="PF01638">
    <property type="entry name" value="HxlR"/>
    <property type="match status" value="1"/>
</dbReference>
<dbReference type="PROSITE" id="PS51118">
    <property type="entry name" value="HTH_HXLR"/>
    <property type="match status" value="1"/>
</dbReference>
<dbReference type="SUPFAM" id="SSF46785">
    <property type="entry name" value="Winged helix' DNA-binding domain"/>
    <property type="match status" value="1"/>
</dbReference>
<dbReference type="GO" id="GO:0003677">
    <property type="term" value="F:DNA binding"/>
    <property type="evidence" value="ECO:0007669"/>
    <property type="project" value="UniProtKB-KW"/>
</dbReference>
<dbReference type="RefSeq" id="WP_051659156.1">
    <property type="nucleotide sequence ID" value="NZ_CAXURO020000001.1"/>
</dbReference>
<dbReference type="InterPro" id="IPR002577">
    <property type="entry name" value="HTH_HxlR"/>
</dbReference>
<evidence type="ECO:0000313" key="6">
    <source>
        <dbReference type="EMBL" id="USJ24044.1"/>
    </source>
</evidence>
<reference evidence="7 9" key="2">
    <citation type="submission" date="2023-03" db="EMBL/GenBank/DDBJ databases">
        <title>Comparative genome and transcriptome analysis combination mining strategies for increasing vitamin B12 production of Ensifer adhaerens strain.</title>
        <authorList>
            <person name="Yongheng L."/>
        </authorList>
    </citation>
    <scope>NUCLEOTIDE SEQUENCE [LARGE SCALE GENOMIC DNA]</scope>
    <source>
        <strain evidence="7 9">Casida A-T305</strain>
    </source>
</reference>
<feature type="compositionally biased region" description="Low complexity" evidence="4">
    <location>
        <begin position="124"/>
        <end position="136"/>
    </location>
</feature>
<name>A0A9Q8YAI3_ENSAD</name>
<dbReference type="PANTHER" id="PTHR33204">
    <property type="entry name" value="TRANSCRIPTIONAL REGULATOR, MARR FAMILY"/>
    <property type="match status" value="1"/>
</dbReference>
<keyword evidence="9" id="KW-1185">Reference proteome</keyword>
<dbReference type="EMBL" id="CP121308">
    <property type="protein sequence ID" value="WFP91469.1"/>
    <property type="molecule type" value="Genomic_DNA"/>
</dbReference>
<keyword evidence="1" id="KW-0805">Transcription regulation</keyword>
<dbReference type="AlphaFoldDB" id="A0A9Q8YAI3"/>
<dbReference type="OrthoDB" id="9800350at2"/>
<dbReference type="KEGG" id="eah:FA04_03550"/>
<proteinExistence type="predicted"/>
<evidence type="ECO:0000313" key="7">
    <source>
        <dbReference type="EMBL" id="WFP91469.1"/>
    </source>
</evidence>
<dbReference type="Proteomes" id="UP001055460">
    <property type="component" value="Chromosome"/>
</dbReference>
<evidence type="ECO:0000313" key="9">
    <source>
        <dbReference type="Proteomes" id="UP001214094"/>
    </source>
</evidence>